<dbReference type="Pfam" id="PF00026">
    <property type="entry name" value="Asp"/>
    <property type="match status" value="1"/>
</dbReference>
<evidence type="ECO:0000256" key="7">
    <source>
        <dbReference type="RuleBase" id="RU000454"/>
    </source>
</evidence>
<dbReference type="GO" id="GO:0004190">
    <property type="term" value="F:aspartic-type endopeptidase activity"/>
    <property type="evidence" value="ECO:0007669"/>
    <property type="project" value="UniProtKB-KW"/>
</dbReference>
<dbReference type="PROSITE" id="PS00141">
    <property type="entry name" value="ASP_PROTEASE"/>
    <property type="match status" value="2"/>
</dbReference>
<evidence type="ECO:0000313" key="11">
    <source>
        <dbReference type="Proteomes" id="UP001162131"/>
    </source>
</evidence>
<evidence type="ECO:0000256" key="1">
    <source>
        <dbReference type="ARBA" id="ARBA00007447"/>
    </source>
</evidence>
<accession>A0AAU9IPX8</accession>
<dbReference type="GO" id="GO:0006508">
    <property type="term" value="P:proteolysis"/>
    <property type="evidence" value="ECO:0007669"/>
    <property type="project" value="UniProtKB-KW"/>
</dbReference>
<dbReference type="PRINTS" id="PR00792">
    <property type="entry name" value="PEPSIN"/>
</dbReference>
<evidence type="ECO:0000256" key="3">
    <source>
        <dbReference type="ARBA" id="ARBA00022750"/>
    </source>
</evidence>
<dbReference type="SUPFAM" id="SSF50630">
    <property type="entry name" value="Acid proteases"/>
    <property type="match status" value="1"/>
</dbReference>
<dbReference type="EMBL" id="CAJZBQ010000013">
    <property type="protein sequence ID" value="CAG9315218.1"/>
    <property type="molecule type" value="Genomic_DNA"/>
</dbReference>
<organism evidence="10 11">
    <name type="scientific">Blepharisma stoltei</name>
    <dbReference type="NCBI Taxonomy" id="1481888"/>
    <lineage>
        <taxon>Eukaryota</taxon>
        <taxon>Sar</taxon>
        <taxon>Alveolata</taxon>
        <taxon>Ciliophora</taxon>
        <taxon>Postciliodesmatophora</taxon>
        <taxon>Heterotrichea</taxon>
        <taxon>Heterotrichida</taxon>
        <taxon>Blepharismidae</taxon>
        <taxon>Blepharisma</taxon>
    </lineage>
</organism>
<protein>
    <recommendedName>
        <fullName evidence="9">Peptidase A1 domain-containing protein</fullName>
    </recommendedName>
</protein>
<dbReference type="PANTHER" id="PTHR47966">
    <property type="entry name" value="BETA-SITE APP-CLEAVING ENZYME, ISOFORM A-RELATED"/>
    <property type="match status" value="1"/>
</dbReference>
<feature type="active site" evidence="5">
    <location>
        <position position="77"/>
    </location>
</feature>
<feature type="domain" description="Peptidase A1" evidence="9">
    <location>
        <begin position="59"/>
        <end position="365"/>
    </location>
</feature>
<evidence type="ECO:0000256" key="6">
    <source>
        <dbReference type="PIRSR" id="PIRSR601461-2"/>
    </source>
</evidence>
<keyword evidence="4 7" id="KW-0378">Hydrolase</keyword>
<dbReference type="Gene3D" id="2.40.70.10">
    <property type="entry name" value="Acid Proteases"/>
    <property type="match status" value="2"/>
</dbReference>
<reference evidence="10" key="1">
    <citation type="submission" date="2021-09" db="EMBL/GenBank/DDBJ databases">
        <authorList>
            <consortium name="AG Swart"/>
            <person name="Singh M."/>
            <person name="Singh A."/>
            <person name="Seah K."/>
            <person name="Emmerich C."/>
        </authorList>
    </citation>
    <scope>NUCLEOTIDE SEQUENCE</scope>
    <source>
        <strain evidence="10">ATCC30299</strain>
    </source>
</reference>
<comment type="similarity">
    <text evidence="1 7">Belongs to the peptidase A1 family.</text>
</comment>
<evidence type="ECO:0000256" key="5">
    <source>
        <dbReference type="PIRSR" id="PIRSR601461-1"/>
    </source>
</evidence>
<dbReference type="InterPro" id="IPR001461">
    <property type="entry name" value="Aspartic_peptidase_A1"/>
</dbReference>
<dbReference type="Proteomes" id="UP001162131">
    <property type="component" value="Unassembled WGS sequence"/>
</dbReference>
<feature type="chain" id="PRO_5043885662" description="Peptidase A1 domain-containing protein" evidence="8">
    <location>
        <begin position="16"/>
        <end position="368"/>
    </location>
</feature>
<keyword evidence="6" id="KW-1015">Disulfide bond</keyword>
<dbReference type="InterPro" id="IPR021109">
    <property type="entry name" value="Peptidase_aspartic_dom_sf"/>
</dbReference>
<evidence type="ECO:0000313" key="10">
    <source>
        <dbReference type="EMBL" id="CAG9315218.1"/>
    </source>
</evidence>
<dbReference type="InterPro" id="IPR001969">
    <property type="entry name" value="Aspartic_peptidase_AS"/>
</dbReference>
<comment type="caution">
    <text evidence="10">The sequence shown here is derived from an EMBL/GenBank/DDBJ whole genome shotgun (WGS) entry which is preliminary data.</text>
</comment>
<feature type="disulfide bond" evidence="6">
    <location>
        <begin position="90"/>
        <end position="95"/>
    </location>
</feature>
<feature type="signal peptide" evidence="8">
    <location>
        <begin position="1"/>
        <end position="15"/>
    </location>
</feature>
<dbReference type="AlphaFoldDB" id="A0AAU9IPX8"/>
<dbReference type="FunFam" id="2.40.70.10:FF:000149">
    <property type="entry name" value="Uncharacterized protein"/>
    <property type="match status" value="1"/>
</dbReference>
<name>A0AAU9IPX8_9CILI</name>
<keyword evidence="2 7" id="KW-0645">Protease</keyword>
<keyword evidence="8" id="KW-0732">Signal</keyword>
<evidence type="ECO:0000256" key="8">
    <source>
        <dbReference type="SAM" id="SignalP"/>
    </source>
</evidence>
<dbReference type="PROSITE" id="PS51767">
    <property type="entry name" value="PEPTIDASE_A1"/>
    <property type="match status" value="1"/>
</dbReference>
<dbReference type="InterPro" id="IPR033121">
    <property type="entry name" value="PEPTIDASE_A1"/>
</dbReference>
<dbReference type="PANTHER" id="PTHR47966:SF51">
    <property type="entry name" value="BETA-SITE APP-CLEAVING ENZYME, ISOFORM A-RELATED"/>
    <property type="match status" value="1"/>
</dbReference>
<evidence type="ECO:0000256" key="4">
    <source>
        <dbReference type="ARBA" id="ARBA00022801"/>
    </source>
</evidence>
<feature type="disulfide bond" evidence="6">
    <location>
        <begin position="287"/>
        <end position="324"/>
    </location>
</feature>
<keyword evidence="3 7" id="KW-0064">Aspartyl protease</keyword>
<feature type="active site" evidence="5">
    <location>
        <position position="260"/>
    </location>
</feature>
<evidence type="ECO:0000256" key="2">
    <source>
        <dbReference type="ARBA" id="ARBA00022670"/>
    </source>
</evidence>
<sequence length="368" mass="40029">MKLLILPLLFICTLGLVSIPLSPVNKTPEEKYAFFRYLKIRRLLKGTNIPLTNYLDAQYYGPISLGTPPQPFIVVFDTGSPTLWVPSSKCTSLACSLHHTYNSAASSTYAKNGTSISLQYGKGACSGFISQDTLTWGGYTVKNVLFAEMTTLPGTAWITSKSDGILGMSWQSISPDGLPPAFTYLAGQGLVSSNSFAFYLTKNDNQAGSTLTLGGYNSTFSKGDWHYVPLYKQEWWLILMDSISVNGKNVTGKNLKAIVDTGTTLLMGDSKIVNQVVSMIPAVAEDCSNLSSLPTVNIVLGGVNYAMPPSAYVWQVESGGQYECILGWEPLDMGSELENTIILGDLFIRTYYTLFDMGNSRVGFSTAI</sequence>
<keyword evidence="11" id="KW-1185">Reference proteome</keyword>
<evidence type="ECO:0000259" key="9">
    <source>
        <dbReference type="PROSITE" id="PS51767"/>
    </source>
</evidence>
<gene>
    <name evidence="10" type="ORF">BSTOLATCC_MIC12992</name>
</gene>
<proteinExistence type="inferred from homology"/>